<evidence type="ECO:0000313" key="2">
    <source>
        <dbReference type="EMBL" id="PHT28925.1"/>
    </source>
</evidence>
<sequence>MPSHWNWTIGNLHGGATRSYCVSTLFETWKFGAMRHYRGATLEIDNCHLSYLCDALKVQKGAVEAFSLEHELSSNNDSEDKRFNVLNEKLDLKADGDIQSDKQMDNLQDEPSHDPMVHDQSDDPHNPTENERSEKKWTDKEGRNVEGHSVEKEEATEERVMFLRPLNMEDMRQ</sequence>
<reference evidence="2 3" key="1">
    <citation type="journal article" date="2017" name="Genome Biol.">
        <title>New reference genome sequences of hot pepper reveal the massive evolution of plant disease-resistance genes by retroduplication.</title>
        <authorList>
            <person name="Kim S."/>
            <person name="Park J."/>
            <person name="Yeom S.I."/>
            <person name="Kim Y.M."/>
            <person name="Seo E."/>
            <person name="Kim K.T."/>
            <person name="Kim M.S."/>
            <person name="Lee J.M."/>
            <person name="Cheong K."/>
            <person name="Shin H.S."/>
            <person name="Kim S.B."/>
            <person name="Han K."/>
            <person name="Lee J."/>
            <person name="Park M."/>
            <person name="Lee H.A."/>
            <person name="Lee H.Y."/>
            <person name="Lee Y."/>
            <person name="Oh S."/>
            <person name="Lee J.H."/>
            <person name="Choi E."/>
            <person name="Choi E."/>
            <person name="Lee S.E."/>
            <person name="Jeon J."/>
            <person name="Kim H."/>
            <person name="Choi G."/>
            <person name="Song H."/>
            <person name="Lee J."/>
            <person name="Lee S.C."/>
            <person name="Kwon J.K."/>
            <person name="Lee H.Y."/>
            <person name="Koo N."/>
            <person name="Hong Y."/>
            <person name="Kim R.W."/>
            <person name="Kang W.H."/>
            <person name="Huh J.H."/>
            <person name="Kang B.C."/>
            <person name="Yang T.J."/>
            <person name="Lee Y.H."/>
            <person name="Bennetzen J.L."/>
            <person name="Choi D."/>
        </authorList>
    </citation>
    <scope>NUCLEOTIDE SEQUENCE [LARGE SCALE GENOMIC DNA]</scope>
    <source>
        <strain evidence="3">cv. PBC81</strain>
    </source>
</reference>
<evidence type="ECO:0000313" key="3">
    <source>
        <dbReference type="Proteomes" id="UP000224567"/>
    </source>
</evidence>
<feature type="region of interest" description="Disordered" evidence="1">
    <location>
        <begin position="94"/>
        <end position="173"/>
    </location>
</feature>
<organism evidence="2 3">
    <name type="scientific">Capsicum baccatum</name>
    <name type="common">Peruvian pepper</name>
    <dbReference type="NCBI Taxonomy" id="33114"/>
    <lineage>
        <taxon>Eukaryota</taxon>
        <taxon>Viridiplantae</taxon>
        <taxon>Streptophyta</taxon>
        <taxon>Embryophyta</taxon>
        <taxon>Tracheophyta</taxon>
        <taxon>Spermatophyta</taxon>
        <taxon>Magnoliopsida</taxon>
        <taxon>eudicotyledons</taxon>
        <taxon>Gunneridae</taxon>
        <taxon>Pentapetalae</taxon>
        <taxon>asterids</taxon>
        <taxon>lamiids</taxon>
        <taxon>Solanales</taxon>
        <taxon>Solanaceae</taxon>
        <taxon>Solanoideae</taxon>
        <taxon>Capsiceae</taxon>
        <taxon>Capsicum</taxon>
    </lineage>
</organism>
<comment type="caution">
    <text evidence="2">The sequence shown here is derived from an EMBL/GenBank/DDBJ whole genome shotgun (WGS) entry which is preliminary data.</text>
</comment>
<keyword evidence="3" id="KW-1185">Reference proteome</keyword>
<reference evidence="3" key="2">
    <citation type="journal article" date="2017" name="J. Anim. Genet.">
        <title>Multiple reference genome sequences of hot pepper reveal the massive evolution of plant disease resistance genes by retroduplication.</title>
        <authorList>
            <person name="Kim S."/>
            <person name="Park J."/>
            <person name="Yeom S.-I."/>
            <person name="Kim Y.-M."/>
            <person name="Seo E."/>
            <person name="Kim K.-T."/>
            <person name="Kim M.-S."/>
            <person name="Lee J.M."/>
            <person name="Cheong K."/>
            <person name="Shin H.-S."/>
            <person name="Kim S.-B."/>
            <person name="Han K."/>
            <person name="Lee J."/>
            <person name="Park M."/>
            <person name="Lee H.-A."/>
            <person name="Lee H.-Y."/>
            <person name="Lee Y."/>
            <person name="Oh S."/>
            <person name="Lee J.H."/>
            <person name="Choi E."/>
            <person name="Choi E."/>
            <person name="Lee S.E."/>
            <person name="Jeon J."/>
            <person name="Kim H."/>
            <person name="Choi G."/>
            <person name="Song H."/>
            <person name="Lee J."/>
            <person name="Lee S.-C."/>
            <person name="Kwon J.-K."/>
            <person name="Lee H.-Y."/>
            <person name="Koo N."/>
            <person name="Hong Y."/>
            <person name="Kim R.W."/>
            <person name="Kang W.-H."/>
            <person name="Huh J.H."/>
            <person name="Kang B.-C."/>
            <person name="Yang T.-J."/>
            <person name="Lee Y.-H."/>
            <person name="Bennetzen J.L."/>
            <person name="Choi D."/>
        </authorList>
    </citation>
    <scope>NUCLEOTIDE SEQUENCE [LARGE SCALE GENOMIC DNA]</scope>
    <source>
        <strain evidence="3">cv. PBC81</strain>
    </source>
</reference>
<protein>
    <submittedName>
        <fullName evidence="2">Uncharacterized protein</fullName>
    </submittedName>
</protein>
<gene>
    <name evidence="2" type="ORF">CQW23_31477</name>
</gene>
<proteinExistence type="predicted"/>
<name>A0A2G2V7H0_CAPBA</name>
<dbReference type="Proteomes" id="UP000224567">
    <property type="component" value="Unassembled WGS sequence"/>
</dbReference>
<dbReference type="AlphaFoldDB" id="A0A2G2V7H0"/>
<dbReference type="EMBL" id="MLFT02000169">
    <property type="protein sequence ID" value="PHT28925.1"/>
    <property type="molecule type" value="Genomic_DNA"/>
</dbReference>
<accession>A0A2G2V7H0</accession>
<evidence type="ECO:0000256" key="1">
    <source>
        <dbReference type="SAM" id="MobiDB-lite"/>
    </source>
</evidence>